<sequence length="304" mass="33803">MLKRILFGLEPYEISTLFEQRQAMLQSIKEGVIAVNDSGEVTLINHAAQALLDYRKTQDDAKLSTLSHAWSQVVDIREVLRSGTSRRDEEIIVKGRLLLVNTVPVRSNGEIIGAISTFRDKTEVRQLMQRLDGMVNYADALRERSHEFMNKLHVILGLLHLKSYKQLEAYIIKTANNYQEEIGLLLGKIKSPIIAGFLLSKINRASDLGHSLVISSDSQLPDSHNEDQVTVLITALGNLIENALEALGQESGGEISVSLHYRHGWLHCEVSDDGPGIESENIDAIFEKGVSSKGCRARCRFSVG</sequence>
<keyword evidence="6 17" id="KW-0808">Transferase</keyword>
<keyword evidence="11" id="KW-1133">Transmembrane helix</keyword>
<feature type="domain" description="PAS" evidence="16">
    <location>
        <begin position="19"/>
        <end position="85"/>
    </location>
</feature>
<dbReference type="EMBL" id="UGWZ01000001">
    <property type="protein sequence ID" value="SUG17294.1"/>
    <property type="molecule type" value="Genomic_DNA"/>
</dbReference>
<evidence type="ECO:0000259" key="16">
    <source>
        <dbReference type="SMART" id="SM00091"/>
    </source>
</evidence>
<dbReference type="SUPFAM" id="SSF55785">
    <property type="entry name" value="PYP-like sensor domain (PAS domain)"/>
    <property type="match status" value="1"/>
</dbReference>
<keyword evidence="7" id="KW-0812">Transmembrane</keyword>
<dbReference type="Pfam" id="PF00989">
    <property type="entry name" value="PAS"/>
    <property type="match status" value="1"/>
</dbReference>
<keyword evidence="10" id="KW-0067">ATP-binding</keyword>
<evidence type="ECO:0000256" key="4">
    <source>
        <dbReference type="ARBA" id="ARBA00022475"/>
    </source>
</evidence>
<evidence type="ECO:0000256" key="10">
    <source>
        <dbReference type="ARBA" id="ARBA00022840"/>
    </source>
</evidence>
<dbReference type="InterPro" id="IPR000014">
    <property type="entry name" value="PAS"/>
</dbReference>
<evidence type="ECO:0000256" key="6">
    <source>
        <dbReference type="ARBA" id="ARBA00022679"/>
    </source>
</evidence>
<dbReference type="FunFam" id="3.30.450.20:FF:000018">
    <property type="entry name" value="Sensor histidine kinase DcuS"/>
    <property type="match status" value="1"/>
</dbReference>
<evidence type="ECO:0000256" key="2">
    <source>
        <dbReference type="ARBA" id="ARBA00004651"/>
    </source>
</evidence>
<dbReference type="GO" id="GO:0005886">
    <property type="term" value="C:plasma membrane"/>
    <property type="evidence" value="ECO:0007669"/>
    <property type="project" value="UniProtKB-SubCell"/>
</dbReference>
<dbReference type="InterPro" id="IPR035965">
    <property type="entry name" value="PAS-like_dom_sf"/>
</dbReference>
<evidence type="ECO:0000256" key="7">
    <source>
        <dbReference type="ARBA" id="ARBA00022692"/>
    </source>
</evidence>
<keyword evidence="9 17" id="KW-0418">Kinase</keyword>
<evidence type="ECO:0000256" key="3">
    <source>
        <dbReference type="ARBA" id="ARBA00012438"/>
    </source>
</evidence>
<evidence type="ECO:0000256" key="5">
    <source>
        <dbReference type="ARBA" id="ARBA00022553"/>
    </source>
</evidence>
<dbReference type="Pfam" id="PF14689">
    <property type="entry name" value="SPOB_a"/>
    <property type="match status" value="1"/>
</dbReference>
<dbReference type="SMART" id="SM00091">
    <property type="entry name" value="PAS"/>
    <property type="match status" value="1"/>
</dbReference>
<dbReference type="InterPro" id="IPR036890">
    <property type="entry name" value="HATPase_C_sf"/>
</dbReference>
<dbReference type="InterPro" id="IPR003594">
    <property type="entry name" value="HATPase_dom"/>
</dbReference>
<dbReference type="Gene3D" id="1.10.287.130">
    <property type="match status" value="1"/>
</dbReference>
<protein>
    <recommendedName>
        <fullName evidence="15">Sensor histidine kinase DcuS</fullName>
        <ecNumber evidence="3">2.7.13.3</ecNumber>
    </recommendedName>
</protein>
<evidence type="ECO:0000256" key="14">
    <source>
        <dbReference type="ARBA" id="ARBA00054880"/>
    </source>
</evidence>
<reference evidence="17 18" key="1">
    <citation type="submission" date="2018-06" db="EMBL/GenBank/DDBJ databases">
        <authorList>
            <consortium name="Pathogen Informatics"/>
            <person name="Doyle S."/>
        </authorList>
    </citation>
    <scope>NUCLEOTIDE SEQUENCE [LARGE SCALE GENOMIC DNA]</scope>
    <source>
        <strain evidence="17 18">NCTC7295</strain>
    </source>
</reference>
<evidence type="ECO:0000256" key="12">
    <source>
        <dbReference type="ARBA" id="ARBA00023012"/>
    </source>
</evidence>
<evidence type="ECO:0000256" key="8">
    <source>
        <dbReference type="ARBA" id="ARBA00022741"/>
    </source>
</evidence>
<dbReference type="SUPFAM" id="SSF55890">
    <property type="entry name" value="Sporulation response regulatory protein Spo0B"/>
    <property type="match status" value="1"/>
</dbReference>
<dbReference type="Gene3D" id="3.30.450.20">
    <property type="entry name" value="PAS domain"/>
    <property type="match status" value="1"/>
</dbReference>
<dbReference type="Pfam" id="PF02518">
    <property type="entry name" value="HATPase_c"/>
    <property type="match status" value="1"/>
</dbReference>
<dbReference type="GO" id="GO:0000155">
    <property type="term" value="F:phosphorelay sensor kinase activity"/>
    <property type="evidence" value="ECO:0007669"/>
    <property type="project" value="InterPro"/>
</dbReference>
<accession>A0A379SCT8</accession>
<evidence type="ECO:0000256" key="15">
    <source>
        <dbReference type="ARBA" id="ARBA00067636"/>
    </source>
</evidence>
<keyword evidence="8" id="KW-0547">Nucleotide-binding</keyword>
<dbReference type="EC" id="2.7.13.3" evidence="3"/>
<dbReference type="GO" id="GO:0006355">
    <property type="term" value="P:regulation of DNA-templated transcription"/>
    <property type="evidence" value="ECO:0007669"/>
    <property type="project" value="InterPro"/>
</dbReference>
<proteinExistence type="predicted"/>
<dbReference type="PANTHER" id="PTHR43547:SF10">
    <property type="entry name" value="SENSOR HISTIDINE KINASE DCUS"/>
    <property type="match status" value="1"/>
</dbReference>
<dbReference type="InterPro" id="IPR016120">
    <property type="entry name" value="Sig_transdc_His_kin_SpoOB"/>
</dbReference>
<evidence type="ECO:0000313" key="17">
    <source>
        <dbReference type="EMBL" id="SUG17294.1"/>
    </source>
</evidence>
<evidence type="ECO:0000256" key="11">
    <source>
        <dbReference type="ARBA" id="ARBA00022989"/>
    </source>
</evidence>
<dbReference type="Proteomes" id="UP000254124">
    <property type="component" value="Unassembled WGS sequence"/>
</dbReference>
<dbReference type="AlphaFoldDB" id="A0A379SCT8"/>
<keyword evidence="12" id="KW-0902">Two-component regulatory system</keyword>
<comment type="catalytic activity">
    <reaction evidence="1">
        <text>ATP + protein L-histidine = ADP + protein N-phospho-L-histidine.</text>
        <dbReference type="EC" id="2.7.13.3"/>
    </reaction>
</comment>
<evidence type="ECO:0000256" key="13">
    <source>
        <dbReference type="ARBA" id="ARBA00023136"/>
    </source>
</evidence>
<dbReference type="InterPro" id="IPR039506">
    <property type="entry name" value="SPOB_a"/>
</dbReference>
<comment type="subcellular location">
    <subcellularLocation>
        <location evidence="2">Cell membrane</location>
        <topology evidence="2">Multi-pass membrane protein</topology>
    </subcellularLocation>
</comment>
<dbReference type="GO" id="GO:0005524">
    <property type="term" value="F:ATP binding"/>
    <property type="evidence" value="ECO:0007669"/>
    <property type="project" value="UniProtKB-KW"/>
</dbReference>
<dbReference type="InterPro" id="IPR013767">
    <property type="entry name" value="PAS_fold"/>
</dbReference>
<evidence type="ECO:0000256" key="1">
    <source>
        <dbReference type="ARBA" id="ARBA00000085"/>
    </source>
</evidence>
<comment type="function">
    <text evidence="14">Member of the two-component regulatory system DcuR/DcuS. Involved in the C4-dicarboxylate-stimulated regulation of the genes encoding the anaerobic fumarate respiratory system (frdABCD; nuoAN; dcuB; sdhCDAB; etc.). Weakly regulates the aerobic C4-dicarboxylate transporter dctA. Activates DcuR by phosphorylation.</text>
</comment>
<keyword evidence="13" id="KW-0472">Membrane</keyword>
<dbReference type="Gene3D" id="3.30.565.10">
    <property type="entry name" value="Histidine kinase-like ATPase, C-terminal domain"/>
    <property type="match status" value="1"/>
</dbReference>
<organism evidence="17 18">
    <name type="scientific">Salmonella enterica subsp. arizonae</name>
    <dbReference type="NCBI Taxonomy" id="59203"/>
    <lineage>
        <taxon>Bacteria</taxon>
        <taxon>Pseudomonadati</taxon>
        <taxon>Pseudomonadota</taxon>
        <taxon>Gammaproteobacteria</taxon>
        <taxon>Enterobacterales</taxon>
        <taxon>Enterobacteriaceae</taxon>
        <taxon>Salmonella</taxon>
    </lineage>
</organism>
<keyword evidence="4" id="KW-1003">Cell membrane</keyword>
<keyword evidence="5" id="KW-0597">Phosphoprotein</keyword>
<name>A0A379SCT8_SALER</name>
<evidence type="ECO:0000256" key="9">
    <source>
        <dbReference type="ARBA" id="ARBA00022777"/>
    </source>
</evidence>
<gene>
    <name evidence="17" type="primary">dcuS_2</name>
    <name evidence="17" type="ORF">NCTC7295_05045</name>
</gene>
<evidence type="ECO:0000313" key="18">
    <source>
        <dbReference type="Proteomes" id="UP000254124"/>
    </source>
</evidence>
<dbReference type="FunFam" id="1.10.287.130:FF:000011">
    <property type="entry name" value="Sensor histidine kinase DcuS"/>
    <property type="match status" value="1"/>
</dbReference>
<dbReference type="PANTHER" id="PTHR43547">
    <property type="entry name" value="TWO-COMPONENT HISTIDINE KINASE"/>
    <property type="match status" value="1"/>
</dbReference>